<evidence type="ECO:0000313" key="2">
    <source>
        <dbReference type="Proteomes" id="UP000214720"/>
    </source>
</evidence>
<comment type="caution">
    <text evidence="1">The sequence shown here is derived from an EMBL/GenBank/DDBJ whole genome shotgun (WGS) entry which is preliminary data.</text>
</comment>
<gene>
    <name evidence="1" type="ORF">BSU04_45450</name>
</gene>
<organism evidence="1 2">
    <name type="scientific">Caballeronia sordidicola</name>
    <name type="common">Burkholderia sordidicola</name>
    <dbReference type="NCBI Taxonomy" id="196367"/>
    <lineage>
        <taxon>Bacteria</taxon>
        <taxon>Pseudomonadati</taxon>
        <taxon>Pseudomonadota</taxon>
        <taxon>Betaproteobacteria</taxon>
        <taxon>Burkholderiales</taxon>
        <taxon>Burkholderiaceae</taxon>
        <taxon>Caballeronia</taxon>
    </lineage>
</organism>
<protein>
    <submittedName>
        <fullName evidence="1">Uncharacterized protein</fullName>
    </submittedName>
</protein>
<name>A0A226WMF1_CABSO</name>
<reference evidence="2" key="1">
    <citation type="submission" date="2017-01" db="EMBL/GenBank/DDBJ databases">
        <title>Genome Analysis of Deinococcus marmoris KOPRI26562.</title>
        <authorList>
            <person name="Kim J.H."/>
            <person name="Oh H.-M."/>
        </authorList>
    </citation>
    <scope>NUCLEOTIDE SEQUENCE [LARGE SCALE GENOMIC DNA]</scope>
    <source>
        <strain evidence="2">PAMC 26633</strain>
    </source>
</reference>
<dbReference type="EMBL" id="MTHB01000298">
    <property type="protein sequence ID" value="OXC71768.1"/>
    <property type="molecule type" value="Genomic_DNA"/>
</dbReference>
<evidence type="ECO:0000313" key="1">
    <source>
        <dbReference type="EMBL" id="OXC71768.1"/>
    </source>
</evidence>
<dbReference type="Proteomes" id="UP000214720">
    <property type="component" value="Unassembled WGS sequence"/>
</dbReference>
<sequence>MLLAKIEVASIVRAVSPSLLTRGSFRQKAGLYPREIKP</sequence>
<proteinExistence type="predicted"/>
<accession>A0A226WMF1</accession>
<dbReference type="AlphaFoldDB" id="A0A226WMF1"/>